<keyword evidence="7" id="KW-1185">Reference proteome</keyword>
<feature type="repeat" description="TPR" evidence="3">
    <location>
        <begin position="254"/>
        <end position="287"/>
    </location>
</feature>
<dbReference type="Pfam" id="PF13424">
    <property type="entry name" value="TPR_12"/>
    <property type="match status" value="1"/>
</dbReference>
<evidence type="ECO:0000256" key="1">
    <source>
        <dbReference type="ARBA" id="ARBA00022737"/>
    </source>
</evidence>
<feature type="coiled-coil region" evidence="4">
    <location>
        <begin position="369"/>
        <end position="396"/>
    </location>
</feature>
<evidence type="ECO:0000256" key="3">
    <source>
        <dbReference type="PROSITE-ProRule" id="PRU00339"/>
    </source>
</evidence>
<sequence length="537" mass="62767">MENLINEEKYYYELLVDLLENGEISDSERNILNKRKEKYSISDSRASEIEEFAKQERLQNLKPQNDSETSYYELILDFIENGIVSESNRKILNKRLEKYGITEARAKELEYFAKQEYLESKKVKFESEEEKEYYDFIVDLMENGAISENSRKILDKRKIKFGISETRAKELEEFAKQNNSASSNDLLEEGKTYYNNGEYDKAIEIFKKAVELNPNEYLNWQWLGRSYYERYSDGDEENALNSLLKAVELNPNNDSNWYWLGISYGMNSQYDKEKESFLKATELNPNNADNWYKLGISYFNDKQYDKAIESFSKAVELNPNDDNNWDRLANSYQMNGQYDKAIETLLKAIEIDPNSRYYWFNLGILYYYNERYREAIDSLSKALELLNIEEEEDKEDFWDTDSSADYRYWLGRSYYMNEQCQEAINYLSKAVELNPDDYFNWYFLGSSYLDLKDYDNAVYSFNQCIKIDPNNEVVRDILQILQSSNGGVSLDGVVSGISKGIDTLNELSGKINPSTIGMVVGAAKLVGKFFGGSNKNK</sequence>
<dbReference type="Proteomes" id="UP000324336">
    <property type="component" value="Unassembled WGS sequence"/>
</dbReference>
<dbReference type="InterPro" id="IPR019734">
    <property type="entry name" value="TPR_rpt"/>
</dbReference>
<evidence type="ECO:0000256" key="2">
    <source>
        <dbReference type="ARBA" id="ARBA00022803"/>
    </source>
</evidence>
<evidence type="ECO:0000313" key="8">
    <source>
        <dbReference type="Proteomes" id="UP000324336"/>
    </source>
</evidence>
<keyword evidence="2 3" id="KW-0802">TPR repeat</keyword>
<keyword evidence="4" id="KW-0175">Coiled coil</keyword>
<feature type="repeat" description="TPR" evidence="3">
    <location>
        <begin position="356"/>
        <end position="389"/>
    </location>
</feature>
<feature type="repeat" description="TPR" evidence="3">
    <location>
        <begin position="288"/>
        <end position="321"/>
    </location>
</feature>
<feature type="repeat" description="TPR" evidence="3">
    <location>
        <begin position="438"/>
        <end position="471"/>
    </location>
</feature>
<dbReference type="PROSITE" id="PS50293">
    <property type="entry name" value="TPR_REGION"/>
    <property type="match status" value="3"/>
</dbReference>
<protein>
    <submittedName>
        <fullName evidence="5">Tetratricopeptide repeat protein</fullName>
    </submittedName>
</protein>
<keyword evidence="1" id="KW-0677">Repeat</keyword>
<feature type="repeat" description="TPR" evidence="3">
    <location>
        <begin position="183"/>
        <end position="216"/>
    </location>
</feature>
<dbReference type="InterPro" id="IPR050498">
    <property type="entry name" value="Ycf3"/>
</dbReference>
<dbReference type="Proteomes" id="UP000322659">
    <property type="component" value="Unassembled WGS sequence"/>
</dbReference>
<dbReference type="RefSeq" id="WP_021959341.1">
    <property type="nucleotide sequence ID" value="NZ_SAXV01000020.1"/>
</dbReference>
<gene>
    <name evidence="6" type="ORF">EPJ71_04190</name>
    <name evidence="5" type="ORF">EPJ73_11200</name>
</gene>
<reference evidence="7 8" key="1">
    <citation type="journal article" date="1992" name="Lakartidningen">
        <title>[Penicillin V and not amoxicillin is the first choice preparation in acute otitis].</title>
        <authorList>
            <person name="Kamme C."/>
            <person name="Lundgren K."/>
            <person name="Prellner K."/>
        </authorList>
    </citation>
    <scope>NUCLEOTIDE SEQUENCE [LARGE SCALE GENOMIC DNA]</scope>
    <source>
        <strain evidence="5 8">PC4597II</strain>
        <strain evidence="6 7">PC5099IV</strain>
    </source>
</reference>
<dbReference type="PANTHER" id="PTHR44858:SF1">
    <property type="entry name" value="UDP-N-ACETYLGLUCOSAMINE--PEPTIDE N-ACETYLGLUCOSAMINYLTRANSFERASE SPINDLY-RELATED"/>
    <property type="match status" value="1"/>
</dbReference>
<dbReference type="PROSITE" id="PS50005">
    <property type="entry name" value="TPR"/>
    <property type="match status" value="7"/>
</dbReference>
<evidence type="ECO:0000256" key="4">
    <source>
        <dbReference type="SAM" id="Coils"/>
    </source>
</evidence>
<dbReference type="InterPro" id="IPR011990">
    <property type="entry name" value="TPR-like_helical_dom_sf"/>
</dbReference>
<name>A0AB38PYT3_9SPIR</name>
<evidence type="ECO:0000313" key="7">
    <source>
        <dbReference type="Proteomes" id="UP000322659"/>
    </source>
</evidence>
<dbReference type="SMART" id="SM00028">
    <property type="entry name" value="TPR"/>
    <property type="match status" value="8"/>
</dbReference>
<proteinExistence type="predicted"/>
<dbReference type="Pfam" id="PF13431">
    <property type="entry name" value="TPR_17"/>
    <property type="match status" value="1"/>
</dbReference>
<organism evidence="5 8">
    <name type="scientific">Brachyspira aalborgi</name>
    <dbReference type="NCBI Taxonomy" id="29522"/>
    <lineage>
        <taxon>Bacteria</taxon>
        <taxon>Pseudomonadati</taxon>
        <taxon>Spirochaetota</taxon>
        <taxon>Spirochaetia</taxon>
        <taxon>Brachyspirales</taxon>
        <taxon>Brachyspiraceae</taxon>
        <taxon>Brachyspira</taxon>
    </lineage>
</organism>
<feature type="repeat" description="TPR" evidence="3">
    <location>
        <begin position="404"/>
        <end position="437"/>
    </location>
</feature>
<feature type="repeat" description="TPR" evidence="3">
    <location>
        <begin position="322"/>
        <end position="355"/>
    </location>
</feature>
<evidence type="ECO:0000313" key="6">
    <source>
        <dbReference type="EMBL" id="TXJ32752.1"/>
    </source>
</evidence>
<accession>A0AB38PYT3</accession>
<dbReference type="Pfam" id="PF00515">
    <property type="entry name" value="TPR_1"/>
    <property type="match status" value="2"/>
</dbReference>
<reference evidence="5" key="2">
    <citation type="submission" date="2019-01" db="EMBL/GenBank/DDBJ databases">
        <authorList>
            <person name="Thorell K."/>
        </authorList>
    </citation>
    <scope>NUCLEOTIDE SEQUENCE</scope>
    <source>
        <strain evidence="5">PC4597II</strain>
        <strain evidence="6">PC5099IV</strain>
    </source>
</reference>
<dbReference type="SUPFAM" id="SSF48452">
    <property type="entry name" value="TPR-like"/>
    <property type="match status" value="2"/>
</dbReference>
<dbReference type="EMBL" id="SAYA01000023">
    <property type="protein sequence ID" value="TXJ24394.1"/>
    <property type="molecule type" value="Genomic_DNA"/>
</dbReference>
<comment type="caution">
    <text evidence="5">The sequence shown here is derived from an EMBL/GenBank/DDBJ whole genome shotgun (WGS) entry which is preliminary data.</text>
</comment>
<dbReference type="PANTHER" id="PTHR44858">
    <property type="entry name" value="TETRATRICOPEPTIDE REPEAT PROTEIN 6"/>
    <property type="match status" value="1"/>
</dbReference>
<dbReference type="Gene3D" id="1.25.40.10">
    <property type="entry name" value="Tetratricopeptide repeat domain"/>
    <property type="match status" value="3"/>
</dbReference>
<evidence type="ECO:0000313" key="5">
    <source>
        <dbReference type="EMBL" id="TXJ24394.1"/>
    </source>
</evidence>
<dbReference type="AlphaFoldDB" id="A0AB38PYT3"/>
<dbReference type="EMBL" id="SAXZ01000010">
    <property type="protein sequence ID" value="TXJ32752.1"/>
    <property type="molecule type" value="Genomic_DNA"/>
</dbReference>
<dbReference type="Pfam" id="PF12895">
    <property type="entry name" value="ANAPC3"/>
    <property type="match status" value="1"/>
</dbReference>